<dbReference type="InterPro" id="IPR036390">
    <property type="entry name" value="WH_DNA-bd_sf"/>
</dbReference>
<dbReference type="SUPFAM" id="SSF55781">
    <property type="entry name" value="GAF domain-like"/>
    <property type="match status" value="1"/>
</dbReference>
<evidence type="ECO:0000259" key="4">
    <source>
        <dbReference type="PROSITE" id="PS51077"/>
    </source>
</evidence>
<sequence>MPRPRSKGATGVRTLERGLGVLRLLAEGERTLSELSKEAGLSKSTLYRLLTTLVRAGFAEERGGRYRVGPVAFAVGQAYRTRSLSEAARPWMLWLRDETGESVNLAVRSGLEALYVDQVEGRQLVRLFTEPGTRAPLHATGVGKVFLAYEGLPEDLPLEAYTPNTRTDPRVLAEELAQVRAQGYALDDEEKELGVRCVAAPIFGPAGEVVAALSLSAPASRLPLEAAHALSGKVREAALKVSLHLGYRPEYNDLGR</sequence>
<dbReference type="OrthoDB" id="9791752at2"/>
<dbReference type="GO" id="GO:0045892">
    <property type="term" value="P:negative regulation of DNA-templated transcription"/>
    <property type="evidence" value="ECO:0007669"/>
    <property type="project" value="TreeGrafter"/>
</dbReference>
<dbReference type="Gene3D" id="3.30.450.40">
    <property type="match status" value="1"/>
</dbReference>
<dbReference type="PANTHER" id="PTHR30136:SF24">
    <property type="entry name" value="HTH-TYPE TRANSCRIPTIONAL REPRESSOR ALLR"/>
    <property type="match status" value="1"/>
</dbReference>
<dbReference type="SMART" id="SM00346">
    <property type="entry name" value="HTH_ICLR"/>
    <property type="match status" value="1"/>
</dbReference>
<dbReference type="InterPro" id="IPR029016">
    <property type="entry name" value="GAF-like_dom_sf"/>
</dbReference>
<dbReference type="AlphaFoldDB" id="A0A0A2WT02"/>
<feature type="domain" description="HTH iclR-type" evidence="4">
    <location>
        <begin position="12"/>
        <end position="70"/>
    </location>
</feature>
<gene>
    <name evidence="6" type="ORF">THFILI_08920</name>
</gene>
<dbReference type="Pfam" id="PF09339">
    <property type="entry name" value="HTH_IclR"/>
    <property type="match status" value="1"/>
</dbReference>
<dbReference type="CDD" id="cd00090">
    <property type="entry name" value="HTH_ARSR"/>
    <property type="match status" value="1"/>
</dbReference>
<feature type="domain" description="IclR-ED" evidence="5">
    <location>
        <begin position="71"/>
        <end position="247"/>
    </location>
</feature>
<evidence type="ECO:0000256" key="1">
    <source>
        <dbReference type="ARBA" id="ARBA00023015"/>
    </source>
</evidence>
<dbReference type="GO" id="GO:0003700">
    <property type="term" value="F:DNA-binding transcription factor activity"/>
    <property type="evidence" value="ECO:0007669"/>
    <property type="project" value="TreeGrafter"/>
</dbReference>
<dbReference type="InterPro" id="IPR050707">
    <property type="entry name" value="HTH_MetabolicPath_Reg"/>
</dbReference>
<dbReference type="InterPro" id="IPR011991">
    <property type="entry name" value="ArsR-like_HTH"/>
</dbReference>
<comment type="caution">
    <text evidence="6">The sequence shown here is derived from an EMBL/GenBank/DDBJ whole genome shotgun (WGS) entry which is preliminary data.</text>
</comment>
<keyword evidence="1" id="KW-0805">Transcription regulation</keyword>
<reference evidence="6 7" key="1">
    <citation type="journal article" date="2015" name="Genome Announc.">
        <title>Draft Genome Sequence of the Thermophile Thermus filiformis ATCC 43280, Producer of Carotenoid-(Di)glucoside-Branched Fatty Acid (Di)esters and Source of Hyperthermostable Enzymes of Biotechnological Interest.</title>
        <authorList>
            <person name="Mandelli F."/>
            <person name="Oliveira Ramires B."/>
            <person name="Couger M.B."/>
            <person name="Paixao D.A."/>
            <person name="Camilo C.M."/>
            <person name="Polikarpov I."/>
            <person name="Prade R."/>
            <person name="Riano-Pachon D.M."/>
            <person name="Squina F.M."/>
        </authorList>
    </citation>
    <scope>NUCLEOTIDE SEQUENCE [LARGE SCALE GENOMIC DNA]</scope>
    <source>
        <strain evidence="6 7">ATCC 43280</strain>
    </source>
</reference>
<dbReference type="InterPro" id="IPR005471">
    <property type="entry name" value="Tscrpt_reg_IclR_N"/>
</dbReference>
<dbReference type="Gene3D" id="1.10.10.10">
    <property type="entry name" value="Winged helix-like DNA-binding domain superfamily/Winged helix DNA-binding domain"/>
    <property type="match status" value="1"/>
</dbReference>
<dbReference type="STRING" id="276.THFILI_08920"/>
<dbReference type="InterPro" id="IPR014757">
    <property type="entry name" value="Tscrpt_reg_IclR_C"/>
</dbReference>
<keyword evidence="7" id="KW-1185">Reference proteome</keyword>
<dbReference type="PROSITE" id="PS51077">
    <property type="entry name" value="HTH_ICLR"/>
    <property type="match status" value="1"/>
</dbReference>
<evidence type="ECO:0000256" key="3">
    <source>
        <dbReference type="ARBA" id="ARBA00023163"/>
    </source>
</evidence>
<dbReference type="PROSITE" id="PS51078">
    <property type="entry name" value="ICLR_ED"/>
    <property type="match status" value="1"/>
</dbReference>
<dbReference type="PANTHER" id="PTHR30136">
    <property type="entry name" value="HELIX-TURN-HELIX TRANSCRIPTIONAL REGULATOR, ICLR FAMILY"/>
    <property type="match status" value="1"/>
</dbReference>
<proteinExistence type="predicted"/>
<dbReference type="Proteomes" id="UP000030364">
    <property type="component" value="Unassembled WGS sequence"/>
</dbReference>
<evidence type="ECO:0000313" key="6">
    <source>
        <dbReference type="EMBL" id="KGQ21897.2"/>
    </source>
</evidence>
<dbReference type="RefSeq" id="WP_038064293.1">
    <property type="nucleotide sequence ID" value="NZ_JPSL02000040.1"/>
</dbReference>
<keyword evidence="2" id="KW-0238">DNA-binding</keyword>
<protein>
    <submittedName>
        <fullName evidence="6">IclR family transcriptional regulator</fullName>
    </submittedName>
</protein>
<dbReference type="Pfam" id="PF01614">
    <property type="entry name" value="IclR_C"/>
    <property type="match status" value="1"/>
</dbReference>
<dbReference type="GO" id="GO:0003677">
    <property type="term" value="F:DNA binding"/>
    <property type="evidence" value="ECO:0007669"/>
    <property type="project" value="UniProtKB-KW"/>
</dbReference>
<accession>A0A0A2WT02</accession>
<organism evidence="6 7">
    <name type="scientific">Thermus filiformis</name>
    <dbReference type="NCBI Taxonomy" id="276"/>
    <lineage>
        <taxon>Bacteria</taxon>
        <taxon>Thermotogati</taxon>
        <taxon>Deinococcota</taxon>
        <taxon>Deinococci</taxon>
        <taxon>Thermales</taxon>
        <taxon>Thermaceae</taxon>
        <taxon>Thermus</taxon>
    </lineage>
</organism>
<name>A0A0A2WT02_THEFI</name>
<evidence type="ECO:0000259" key="5">
    <source>
        <dbReference type="PROSITE" id="PS51078"/>
    </source>
</evidence>
<keyword evidence="3" id="KW-0804">Transcription</keyword>
<dbReference type="SUPFAM" id="SSF46785">
    <property type="entry name" value="Winged helix' DNA-binding domain"/>
    <property type="match status" value="1"/>
</dbReference>
<dbReference type="InterPro" id="IPR036388">
    <property type="entry name" value="WH-like_DNA-bd_sf"/>
</dbReference>
<evidence type="ECO:0000256" key="2">
    <source>
        <dbReference type="ARBA" id="ARBA00023125"/>
    </source>
</evidence>
<evidence type="ECO:0000313" key="7">
    <source>
        <dbReference type="Proteomes" id="UP000030364"/>
    </source>
</evidence>
<dbReference type="EMBL" id="JPSL02000040">
    <property type="protein sequence ID" value="KGQ21897.2"/>
    <property type="molecule type" value="Genomic_DNA"/>
</dbReference>